<keyword evidence="4 5" id="KW-0046">Antibiotic resistance</keyword>
<dbReference type="GO" id="GO:0030655">
    <property type="term" value="P:beta-lactam antibiotic catabolic process"/>
    <property type="evidence" value="ECO:0007669"/>
    <property type="project" value="InterPro"/>
</dbReference>
<feature type="chain" id="PRO_5031212429" description="Beta-lactamase" evidence="6">
    <location>
        <begin position="29"/>
        <end position="305"/>
    </location>
</feature>
<proteinExistence type="inferred from homology"/>
<dbReference type="InterPro" id="IPR023650">
    <property type="entry name" value="Beta-lactam_class-A_AS"/>
</dbReference>
<comment type="caution">
    <text evidence="8">The sequence shown here is derived from an EMBL/GenBank/DDBJ whole genome shotgun (WGS) entry which is preliminary data.</text>
</comment>
<keyword evidence="3 5" id="KW-0378">Hydrolase</keyword>
<name>A0A7W9YEN5_9ACTN</name>
<dbReference type="EMBL" id="JACHDS010000001">
    <property type="protein sequence ID" value="MBB6170520.1"/>
    <property type="molecule type" value="Genomic_DNA"/>
</dbReference>
<dbReference type="GO" id="GO:0008800">
    <property type="term" value="F:beta-lactamase activity"/>
    <property type="evidence" value="ECO:0007669"/>
    <property type="project" value="UniProtKB-UniRule"/>
</dbReference>
<dbReference type="GO" id="GO:0046677">
    <property type="term" value="P:response to antibiotic"/>
    <property type="evidence" value="ECO:0007669"/>
    <property type="project" value="UniProtKB-UniRule"/>
</dbReference>
<keyword evidence="9" id="KW-1185">Reference proteome</keyword>
<reference evidence="8 9" key="1">
    <citation type="submission" date="2020-08" db="EMBL/GenBank/DDBJ databases">
        <title>Sequencing the genomes of 1000 actinobacteria strains.</title>
        <authorList>
            <person name="Klenk H.-P."/>
        </authorList>
    </citation>
    <scope>NUCLEOTIDE SEQUENCE [LARGE SCALE GENOMIC DNA]</scope>
    <source>
        <strain evidence="8 9">DSM 46659</strain>
    </source>
</reference>
<evidence type="ECO:0000256" key="3">
    <source>
        <dbReference type="ARBA" id="ARBA00022801"/>
    </source>
</evidence>
<dbReference type="Proteomes" id="UP000546642">
    <property type="component" value="Unassembled WGS sequence"/>
</dbReference>
<dbReference type="NCBIfam" id="NF033103">
    <property type="entry name" value="bla_class_A"/>
    <property type="match status" value="1"/>
</dbReference>
<gene>
    <name evidence="8" type="ORF">HNR23_000580</name>
</gene>
<dbReference type="SUPFAM" id="SSF56601">
    <property type="entry name" value="beta-lactamase/transpeptidase-like"/>
    <property type="match status" value="1"/>
</dbReference>
<evidence type="ECO:0000256" key="5">
    <source>
        <dbReference type="RuleBase" id="RU361140"/>
    </source>
</evidence>
<feature type="signal peptide" evidence="6">
    <location>
        <begin position="1"/>
        <end position="28"/>
    </location>
</feature>
<evidence type="ECO:0000256" key="6">
    <source>
        <dbReference type="SAM" id="SignalP"/>
    </source>
</evidence>
<comment type="similarity">
    <text evidence="1 5">Belongs to the class-A beta-lactamase family.</text>
</comment>
<dbReference type="PROSITE" id="PS00146">
    <property type="entry name" value="BETA_LACTAMASE_A"/>
    <property type="match status" value="1"/>
</dbReference>
<dbReference type="Gene3D" id="3.40.710.10">
    <property type="entry name" value="DD-peptidase/beta-lactamase superfamily"/>
    <property type="match status" value="1"/>
</dbReference>
<evidence type="ECO:0000313" key="8">
    <source>
        <dbReference type="EMBL" id="MBB6170520.1"/>
    </source>
</evidence>
<accession>A0A7W9YEN5</accession>
<evidence type="ECO:0000256" key="2">
    <source>
        <dbReference type="ARBA" id="ARBA00012865"/>
    </source>
</evidence>
<dbReference type="PANTHER" id="PTHR35333">
    <property type="entry name" value="BETA-LACTAMASE"/>
    <property type="match status" value="1"/>
</dbReference>
<dbReference type="PANTHER" id="PTHR35333:SF3">
    <property type="entry name" value="BETA-LACTAMASE-TYPE TRANSPEPTIDASE FOLD CONTAINING PROTEIN"/>
    <property type="match status" value="1"/>
</dbReference>
<comment type="catalytic activity">
    <reaction evidence="5">
        <text>a beta-lactam + H2O = a substituted beta-amino acid</text>
        <dbReference type="Rhea" id="RHEA:20401"/>
        <dbReference type="ChEBI" id="CHEBI:15377"/>
        <dbReference type="ChEBI" id="CHEBI:35627"/>
        <dbReference type="ChEBI" id="CHEBI:140347"/>
        <dbReference type="EC" id="3.5.2.6"/>
    </reaction>
</comment>
<dbReference type="InterPro" id="IPR012338">
    <property type="entry name" value="Beta-lactam/transpept-like"/>
</dbReference>
<sequence>MRFQLTRRASLAAAAALAFTPLIGCATADTTADPTSTTANRAAADSAFEQELQQLESEYDARLGVYAIDTGTDEVVEYRADERFAYCSTHKAFSAAEVLRQTPLDELDEIVTYTEDDLVTYSPITEKHVDTGMPLRDIAAAAVSYSDNTAANLLFHELGGPSGLGDALKEIGDETTHVDRLETELNEATPGDIRDTSTPEALATTLSKYTLGDVLPEDKRDILNDMLKGNTTGDNLIRAGVPDDWTIGDRTGAGAYGTRNAIAVAWRPDGDPIVFAIMTSRDDKDAEYEDALVAEATKVAVDALT</sequence>
<evidence type="ECO:0000256" key="4">
    <source>
        <dbReference type="ARBA" id="ARBA00023251"/>
    </source>
</evidence>
<dbReference type="EC" id="3.5.2.6" evidence="2 5"/>
<evidence type="ECO:0000256" key="1">
    <source>
        <dbReference type="ARBA" id="ARBA00009009"/>
    </source>
</evidence>
<dbReference type="RefSeq" id="WP_184073226.1">
    <property type="nucleotide sequence ID" value="NZ_JACHDS010000001.1"/>
</dbReference>
<dbReference type="PRINTS" id="PR00118">
    <property type="entry name" value="BLACTAMASEA"/>
</dbReference>
<dbReference type="InterPro" id="IPR045155">
    <property type="entry name" value="Beta-lactam_cat"/>
</dbReference>
<protein>
    <recommendedName>
        <fullName evidence="2 5">Beta-lactamase</fullName>
        <ecNumber evidence="2 5">3.5.2.6</ecNumber>
    </recommendedName>
</protein>
<evidence type="ECO:0000259" key="7">
    <source>
        <dbReference type="Pfam" id="PF13354"/>
    </source>
</evidence>
<evidence type="ECO:0000313" key="9">
    <source>
        <dbReference type="Proteomes" id="UP000546642"/>
    </source>
</evidence>
<keyword evidence="6" id="KW-0732">Signal</keyword>
<organism evidence="8 9">
    <name type="scientific">Nocardiopsis mwathae</name>
    <dbReference type="NCBI Taxonomy" id="1472723"/>
    <lineage>
        <taxon>Bacteria</taxon>
        <taxon>Bacillati</taxon>
        <taxon>Actinomycetota</taxon>
        <taxon>Actinomycetes</taxon>
        <taxon>Streptosporangiales</taxon>
        <taxon>Nocardiopsidaceae</taxon>
        <taxon>Nocardiopsis</taxon>
    </lineage>
</organism>
<dbReference type="AlphaFoldDB" id="A0A7W9YEN5"/>
<dbReference type="Pfam" id="PF13354">
    <property type="entry name" value="Beta-lactamase2"/>
    <property type="match status" value="1"/>
</dbReference>
<dbReference type="InterPro" id="IPR000871">
    <property type="entry name" value="Beta-lactam_class-A"/>
</dbReference>
<feature type="domain" description="Beta-lactamase class A catalytic" evidence="7">
    <location>
        <begin position="64"/>
        <end position="279"/>
    </location>
</feature>